<reference evidence="1 2" key="1">
    <citation type="journal article" date="2016" name="Nat. Commun.">
        <title>Thousands of microbial genomes shed light on interconnected biogeochemical processes in an aquifer system.</title>
        <authorList>
            <person name="Anantharaman K."/>
            <person name="Brown C.T."/>
            <person name="Hug L.A."/>
            <person name="Sharon I."/>
            <person name="Castelle C.J."/>
            <person name="Probst A.J."/>
            <person name="Thomas B.C."/>
            <person name="Singh A."/>
            <person name="Wilkins M.J."/>
            <person name="Karaoz U."/>
            <person name="Brodie E.L."/>
            <person name="Williams K.H."/>
            <person name="Hubbard S.S."/>
            <person name="Banfield J.F."/>
        </authorList>
    </citation>
    <scope>NUCLEOTIDE SEQUENCE [LARGE SCALE GENOMIC DNA]</scope>
</reference>
<accession>A0A1F5DNM9</accession>
<evidence type="ECO:0000313" key="2">
    <source>
        <dbReference type="Proteomes" id="UP000176791"/>
    </source>
</evidence>
<dbReference type="Proteomes" id="UP000176791">
    <property type="component" value="Unassembled WGS sequence"/>
</dbReference>
<sequence length="143" mass="15206">MITVVISSVLLTGALAAYRGLGAKQLVKQAGVSWQTDLKSYQQKALAGTKPVACDANDTLEGYQVSHIDNDSFSVAAVCSIASPEATEFNLPQGVEFQAAFSDIFFPVLSSEVTGAQTIVLIKNPYSYQVILESSGVIRGQML</sequence>
<protein>
    <recommendedName>
        <fullName evidence="3">General secretion pathway GspH domain-containing protein</fullName>
    </recommendedName>
</protein>
<dbReference type="EMBL" id="MEZN01000011">
    <property type="protein sequence ID" value="OGD56650.1"/>
    <property type="molecule type" value="Genomic_DNA"/>
</dbReference>
<dbReference type="AlphaFoldDB" id="A0A1F5DNM9"/>
<comment type="caution">
    <text evidence="1">The sequence shown here is derived from an EMBL/GenBank/DDBJ whole genome shotgun (WGS) entry which is preliminary data.</text>
</comment>
<name>A0A1F5DNM9_9BACT</name>
<organism evidence="1 2">
    <name type="scientific">Candidatus Beckwithbacteria bacterium RIFCSPHIGHO2_12_FULL_47_17</name>
    <dbReference type="NCBI Taxonomy" id="1797460"/>
    <lineage>
        <taxon>Bacteria</taxon>
        <taxon>Candidatus Beckwithiibacteriota</taxon>
    </lineage>
</organism>
<dbReference type="STRING" id="1797460.A3E73_02030"/>
<gene>
    <name evidence="1" type="ORF">A3E73_02030</name>
</gene>
<evidence type="ECO:0000313" key="1">
    <source>
        <dbReference type="EMBL" id="OGD56650.1"/>
    </source>
</evidence>
<proteinExistence type="predicted"/>
<evidence type="ECO:0008006" key="3">
    <source>
        <dbReference type="Google" id="ProtNLM"/>
    </source>
</evidence>